<dbReference type="RefSeq" id="WP_142935526.1">
    <property type="nucleotide sequence ID" value="NZ_FXTM01000012.1"/>
</dbReference>
<dbReference type="PANTHER" id="PTHR43420:SF44">
    <property type="entry name" value="ACETYLTRANSFERASE YPEA"/>
    <property type="match status" value="1"/>
</dbReference>
<dbReference type="OrthoDB" id="9794566at2"/>
<keyword evidence="4" id="KW-0012">Acyltransferase</keyword>
<dbReference type="SUPFAM" id="SSF55729">
    <property type="entry name" value="Acyl-CoA N-acyltransferases (Nat)"/>
    <property type="match status" value="1"/>
</dbReference>
<dbReference type="PROSITE" id="PS51186">
    <property type="entry name" value="GNAT"/>
    <property type="match status" value="1"/>
</dbReference>
<proteinExistence type="inferred from homology"/>
<dbReference type="Proteomes" id="UP000317315">
    <property type="component" value="Unassembled WGS sequence"/>
</dbReference>
<keyword evidence="8" id="KW-1185">Reference proteome</keyword>
<dbReference type="GO" id="GO:0005840">
    <property type="term" value="C:ribosome"/>
    <property type="evidence" value="ECO:0007669"/>
    <property type="project" value="UniProtKB-KW"/>
</dbReference>
<dbReference type="AlphaFoldDB" id="A0A521CEE7"/>
<feature type="domain" description="N-acetyltransferase" evidence="6">
    <location>
        <begin position="4"/>
        <end position="146"/>
    </location>
</feature>
<evidence type="ECO:0000256" key="3">
    <source>
        <dbReference type="ARBA" id="ARBA00022679"/>
    </source>
</evidence>
<dbReference type="Pfam" id="PF00583">
    <property type="entry name" value="Acetyltransf_1"/>
    <property type="match status" value="1"/>
</dbReference>
<dbReference type="InterPro" id="IPR050680">
    <property type="entry name" value="YpeA/RimI_acetyltransf"/>
</dbReference>
<dbReference type="InterPro" id="IPR000182">
    <property type="entry name" value="GNAT_dom"/>
</dbReference>
<evidence type="ECO:0000259" key="6">
    <source>
        <dbReference type="PROSITE" id="PS51186"/>
    </source>
</evidence>
<evidence type="ECO:0000256" key="2">
    <source>
        <dbReference type="ARBA" id="ARBA00022490"/>
    </source>
</evidence>
<comment type="similarity">
    <text evidence="1 5">Belongs to the acetyltransferase family. RimI subfamily.</text>
</comment>
<gene>
    <name evidence="7" type="ORF">SAMN06269117_11226</name>
</gene>
<evidence type="ECO:0000256" key="1">
    <source>
        <dbReference type="ARBA" id="ARBA00005395"/>
    </source>
</evidence>
<keyword evidence="7" id="KW-0689">Ribosomal protein</keyword>
<organism evidence="7 8">
    <name type="scientific">Balnearium lithotrophicum</name>
    <dbReference type="NCBI Taxonomy" id="223788"/>
    <lineage>
        <taxon>Bacteria</taxon>
        <taxon>Pseudomonadati</taxon>
        <taxon>Aquificota</taxon>
        <taxon>Aquificia</taxon>
        <taxon>Desulfurobacteriales</taxon>
        <taxon>Desulfurobacteriaceae</taxon>
        <taxon>Balnearium</taxon>
    </lineage>
</organism>
<accession>A0A521CEE7</accession>
<evidence type="ECO:0000256" key="4">
    <source>
        <dbReference type="ARBA" id="ARBA00023315"/>
    </source>
</evidence>
<dbReference type="GO" id="GO:0008999">
    <property type="term" value="F:protein-N-terminal-alanine acetyltransferase activity"/>
    <property type="evidence" value="ECO:0007669"/>
    <property type="project" value="UniProtKB-EC"/>
</dbReference>
<sequence>MQSLKLEELSEKHIPDVVKLEKELFNRPYSERTLRKELELPFSFGFVAEKNGEFAGYCLFWIVGDSCEIHRIGVKRVLQGKGIGKLLLKKTLEFCREKGVSEIFLEVSEKNERAISLYRTFGFKDFNRREKYYGNEGALLMKLNIGGKNA</sequence>
<dbReference type="EMBL" id="FXTM01000012">
    <property type="protein sequence ID" value="SMO57803.1"/>
    <property type="molecule type" value="Genomic_DNA"/>
</dbReference>
<evidence type="ECO:0000313" key="7">
    <source>
        <dbReference type="EMBL" id="SMO57803.1"/>
    </source>
</evidence>
<dbReference type="InterPro" id="IPR006464">
    <property type="entry name" value="AcTrfase_RimI/Ard1"/>
</dbReference>
<comment type="subcellular location">
    <subcellularLocation>
        <location evidence="5">Cytoplasm</location>
    </subcellularLocation>
</comment>
<evidence type="ECO:0000256" key="5">
    <source>
        <dbReference type="RuleBase" id="RU363094"/>
    </source>
</evidence>
<dbReference type="CDD" id="cd04301">
    <property type="entry name" value="NAT_SF"/>
    <property type="match status" value="1"/>
</dbReference>
<keyword evidence="3 7" id="KW-0808">Transferase</keyword>
<comment type="catalytic activity">
    <reaction evidence="5">
        <text>N-terminal L-alanyl-[ribosomal protein bS18] + acetyl-CoA = N-terminal N(alpha)-acetyl-L-alanyl-[ribosomal protein bS18] + CoA + H(+)</text>
        <dbReference type="Rhea" id="RHEA:43756"/>
        <dbReference type="Rhea" id="RHEA-COMP:10676"/>
        <dbReference type="Rhea" id="RHEA-COMP:10677"/>
        <dbReference type="ChEBI" id="CHEBI:15378"/>
        <dbReference type="ChEBI" id="CHEBI:57287"/>
        <dbReference type="ChEBI" id="CHEBI:57288"/>
        <dbReference type="ChEBI" id="CHEBI:64718"/>
        <dbReference type="ChEBI" id="CHEBI:83683"/>
        <dbReference type="EC" id="2.3.1.266"/>
    </reaction>
</comment>
<dbReference type="Gene3D" id="3.40.630.30">
    <property type="match status" value="1"/>
</dbReference>
<dbReference type="NCBIfam" id="TIGR01575">
    <property type="entry name" value="rimI"/>
    <property type="match status" value="1"/>
</dbReference>
<keyword evidence="7" id="KW-0687">Ribonucleoprotein</keyword>
<dbReference type="InterPro" id="IPR016181">
    <property type="entry name" value="Acyl_CoA_acyltransferase"/>
</dbReference>
<keyword evidence="2 5" id="KW-0963">Cytoplasm</keyword>
<dbReference type="PANTHER" id="PTHR43420">
    <property type="entry name" value="ACETYLTRANSFERASE"/>
    <property type="match status" value="1"/>
</dbReference>
<comment type="function">
    <text evidence="5">Acetylates the N-terminal alanine of ribosomal protein bS18.</text>
</comment>
<protein>
    <recommendedName>
        <fullName evidence="5">[Ribosomal protein bS18]-alanine N-acetyltransferase</fullName>
        <ecNumber evidence="5">2.3.1.266</ecNumber>
    </recommendedName>
</protein>
<reference evidence="7 8" key="1">
    <citation type="submission" date="2017-05" db="EMBL/GenBank/DDBJ databases">
        <authorList>
            <person name="Varghese N."/>
            <person name="Submissions S."/>
        </authorList>
    </citation>
    <scope>NUCLEOTIDE SEQUENCE [LARGE SCALE GENOMIC DNA]</scope>
    <source>
        <strain evidence="7 8">DSM 16304</strain>
    </source>
</reference>
<dbReference type="EC" id="2.3.1.266" evidence="5"/>
<evidence type="ECO:0000313" key="8">
    <source>
        <dbReference type="Proteomes" id="UP000317315"/>
    </source>
</evidence>
<name>A0A521CEE7_9BACT</name>
<dbReference type="GO" id="GO:0005737">
    <property type="term" value="C:cytoplasm"/>
    <property type="evidence" value="ECO:0007669"/>
    <property type="project" value="UniProtKB-SubCell"/>
</dbReference>